<protein>
    <submittedName>
        <fullName evidence="2">Uncharacterized protein</fullName>
    </submittedName>
</protein>
<feature type="region of interest" description="Disordered" evidence="1">
    <location>
        <begin position="1"/>
        <end position="21"/>
    </location>
</feature>
<reference evidence="2 3" key="1">
    <citation type="submission" date="2019-05" db="EMBL/GenBank/DDBJ databases">
        <title>Another draft genome of Portunus trituberculatus and its Hox gene families provides insights of decapod evolution.</title>
        <authorList>
            <person name="Jeong J.-H."/>
            <person name="Song I."/>
            <person name="Kim S."/>
            <person name="Choi T."/>
            <person name="Kim D."/>
            <person name="Ryu S."/>
            <person name="Kim W."/>
        </authorList>
    </citation>
    <scope>NUCLEOTIDE SEQUENCE [LARGE SCALE GENOMIC DNA]</scope>
    <source>
        <tissue evidence="2">Muscle</tissue>
    </source>
</reference>
<evidence type="ECO:0000313" key="3">
    <source>
        <dbReference type="Proteomes" id="UP000324222"/>
    </source>
</evidence>
<gene>
    <name evidence="2" type="ORF">E2C01_020990</name>
</gene>
<sequence length="187" mass="20103">MASGGRRGERLARERRGKGGREGGLVCAVSGCLPLARYVRAGEERQWREGGWEDKAGRVSINLSSPRGASRRELQVSFTGRGSGRSPQTARDRIEARLVAGSVSVGVEGRNLAVVCRCVQVKAIITTIGIREGEGSGEPRVTRRPSVNKGALDHCKSPRLYYTSGGERVAVFRDIMGPTGSCCLTFL</sequence>
<comment type="caution">
    <text evidence="2">The sequence shown here is derived from an EMBL/GenBank/DDBJ whole genome shotgun (WGS) entry which is preliminary data.</text>
</comment>
<dbReference type="Proteomes" id="UP000324222">
    <property type="component" value="Unassembled WGS sequence"/>
</dbReference>
<evidence type="ECO:0000256" key="1">
    <source>
        <dbReference type="SAM" id="MobiDB-lite"/>
    </source>
</evidence>
<dbReference type="AlphaFoldDB" id="A0A5B7E3S5"/>
<proteinExistence type="predicted"/>
<name>A0A5B7E3S5_PORTR</name>
<evidence type="ECO:0000313" key="2">
    <source>
        <dbReference type="EMBL" id="MPC27806.1"/>
    </source>
</evidence>
<organism evidence="2 3">
    <name type="scientific">Portunus trituberculatus</name>
    <name type="common">Swimming crab</name>
    <name type="synonym">Neptunus trituberculatus</name>
    <dbReference type="NCBI Taxonomy" id="210409"/>
    <lineage>
        <taxon>Eukaryota</taxon>
        <taxon>Metazoa</taxon>
        <taxon>Ecdysozoa</taxon>
        <taxon>Arthropoda</taxon>
        <taxon>Crustacea</taxon>
        <taxon>Multicrustacea</taxon>
        <taxon>Malacostraca</taxon>
        <taxon>Eumalacostraca</taxon>
        <taxon>Eucarida</taxon>
        <taxon>Decapoda</taxon>
        <taxon>Pleocyemata</taxon>
        <taxon>Brachyura</taxon>
        <taxon>Eubrachyura</taxon>
        <taxon>Portunoidea</taxon>
        <taxon>Portunidae</taxon>
        <taxon>Portuninae</taxon>
        <taxon>Portunus</taxon>
    </lineage>
</organism>
<keyword evidence="3" id="KW-1185">Reference proteome</keyword>
<accession>A0A5B7E3S5</accession>
<dbReference type="EMBL" id="VSRR010001806">
    <property type="protein sequence ID" value="MPC27806.1"/>
    <property type="molecule type" value="Genomic_DNA"/>
</dbReference>